<accession>A0A4R2NDH4</accession>
<gene>
    <name evidence="2" type="ORF">EV207_1647</name>
</gene>
<feature type="transmembrane region" description="Helical" evidence="1">
    <location>
        <begin position="117"/>
        <end position="138"/>
    </location>
</feature>
<evidence type="ECO:0000313" key="2">
    <source>
        <dbReference type="EMBL" id="TCP19309.1"/>
    </source>
</evidence>
<keyword evidence="1" id="KW-0472">Membrane</keyword>
<keyword evidence="1" id="KW-1133">Transmembrane helix</keyword>
<evidence type="ECO:0000256" key="1">
    <source>
        <dbReference type="SAM" id="Phobius"/>
    </source>
</evidence>
<sequence length="144" mass="16600">MWSFALPGFGQFLNGKFLKGIVFLILEFVINVQSNFNEVIKVSFHGQIEKAIHQTHYEWLMFYPCLYFFAAWDAYRDDGNEKKPYLFLPFVFVAYSVTVGVIYSPSLEIMGVLLGPVWLPILFIIPGISVGVLIRYVVVKCFKK</sequence>
<keyword evidence="1" id="KW-0812">Transmembrane</keyword>
<evidence type="ECO:0000313" key="3">
    <source>
        <dbReference type="Proteomes" id="UP000295416"/>
    </source>
</evidence>
<feature type="transmembrane region" description="Helical" evidence="1">
    <location>
        <begin position="85"/>
        <end position="105"/>
    </location>
</feature>
<comment type="caution">
    <text evidence="2">The sequence shown here is derived from an EMBL/GenBank/DDBJ whole genome shotgun (WGS) entry which is preliminary data.</text>
</comment>
<dbReference type="EMBL" id="SLXK01000064">
    <property type="protein sequence ID" value="TCP19309.1"/>
    <property type="molecule type" value="Genomic_DNA"/>
</dbReference>
<protein>
    <submittedName>
        <fullName evidence="2">Uncharacterized protein</fullName>
    </submittedName>
</protein>
<reference evidence="2 3" key="1">
    <citation type="submission" date="2019-03" db="EMBL/GenBank/DDBJ databases">
        <title>Genomic Encyclopedia of Type Strains, Phase IV (KMG-IV): sequencing the most valuable type-strain genomes for metagenomic binning, comparative biology and taxonomic classification.</title>
        <authorList>
            <person name="Goeker M."/>
        </authorList>
    </citation>
    <scope>NUCLEOTIDE SEQUENCE [LARGE SCALE GENOMIC DNA]</scope>
    <source>
        <strain evidence="2 3">DSM 19377</strain>
    </source>
</reference>
<dbReference type="Proteomes" id="UP000295416">
    <property type="component" value="Unassembled WGS sequence"/>
</dbReference>
<dbReference type="AlphaFoldDB" id="A0A4R2NDH4"/>
<proteinExistence type="predicted"/>
<keyword evidence="3" id="KW-1185">Reference proteome</keyword>
<name>A0A4R2NDH4_9BACL</name>
<organism evidence="2 3">
    <name type="scientific">Scopulibacillus darangshiensis</name>
    <dbReference type="NCBI Taxonomy" id="442528"/>
    <lineage>
        <taxon>Bacteria</taxon>
        <taxon>Bacillati</taxon>
        <taxon>Bacillota</taxon>
        <taxon>Bacilli</taxon>
        <taxon>Bacillales</taxon>
        <taxon>Sporolactobacillaceae</taxon>
        <taxon>Scopulibacillus</taxon>
    </lineage>
</organism>